<dbReference type="Pfam" id="PF08240">
    <property type="entry name" value="ADH_N"/>
    <property type="match status" value="1"/>
</dbReference>
<dbReference type="InterPro" id="IPR013149">
    <property type="entry name" value="ADH-like_C"/>
</dbReference>
<evidence type="ECO:0000313" key="9">
    <source>
        <dbReference type="Proteomes" id="UP000630097"/>
    </source>
</evidence>
<reference evidence="8 9" key="1">
    <citation type="submission" date="2021-01" db="EMBL/GenBank/DDBJ databases">
        <title>Whole genome shotgun sequence of Planotetraspora kaengkrachanensis NBRC 104272.</title>
        <authorList>
            <person name="Komaki H."/>
            <person name="Tamura T."/>
        </authorList>
    </citation>
    <scope>NUCLEOTIDE SEQUENCE [LARGE SCALE GENOMIC DNA]</scope>
    <source>
        <strain evidence="8 9">NBRC 104272</strain>
    </source>
</reference>
<comment type="similarity">
    <text evidence="2 6">Belongs to the zinc-containing alcohol dehydrogenase family.</text>
</comment>
<dbReference type="InterPro" id="IPR036291">
    <property type="entry name" value="NAD(P)-bd_dom_sf"/>
</dbReference>
<dbReference type="InterPro" id="IPR011032">
    <property type="entry name" value="GroES-like_sf"/>
</dbReference>
<protein>
    <submittedName>
        <fullName evidence="8">Alcohol dehydrogenase</fullName>
    </submittedName>
</protein>
<gene>
    <name evidence="8" type="ORF">Pka01_22170</name>
</gene>
<evidence type="ECO:0000313" key="8">
    <source>
        <dbReference type="EMBL" id="GIG79090.1"/>
    </source>
</evidence>
<dbReference type="PANTHER" id="PTHR43350:SF21">
    <property type="entry name" value="S-NITROSOMYCOTHIOL REDUCTASE MSCR"/>
    <property type="match status" value="1"/>
</dbReference>
<dbReference type="InterPro" id="IPR002328">
    <property type="entry name" value="ADH_Zn_CS"/>
</dbReference>
<organism evidence="8 9">
    <name type="scientific">Planotetraspora kaengkrachanensis</name>
    <dbReference type="NCBI Taxonomy" id="575193"/>
    <lineage>
        <taxon>Bacteria</taxon>
        <taxon>Bacillati</taxon>
        <taxon>Actinomycetota</taxon>
        <taxon>Actinomycetes</taxon>
        <taxon>Streptosporangiales</taxon>
        <taxon>Streptosporangiaceae</taxon>
        <taxon>Planotetraspora</taxon>
    </lineage>
</organism>
<dbReference type="GO" id="GO:0016491">
    <property type="term" value="F:oxidoreductase activity"/>
    <property type="evidence" value="ECO:0007669"/>
    <property type="project" value="UniProtKB-KW"/>
</dbReference>
<evidence type="ECO:0000259" key="7">
    <source>
        <dbReference type="SMART" id="SM00829"/>
    </source>
</evidence>
<dbReference type="Gene3D" id="3.90.180.10">
    <property type="entry name" value="Medium-chain alcohol dehydrogenases, catalytic domain"/>
    <property type="match status" value="1"/>
</dbReference>
<dbReference type="EMBL" id="BONV01000006">
    <property type="protein sequence ID" value="GIG79090.1"/>
    <property type="molecule type" value="Genomic_DNA"/>
</dbReference>
<sequence length="371" mass="38235">MGHMRAALLHNVGSPLKVGELELDEPHAGEVLVRVEAAGVCHSDQHYLAGDLRCPLPVVPGHEGAGVIEAVGPGVTRFAPGDRVCLMWRPRCGRCRYCLVGRPALCEAAGIQSSSGGLLDGTSRLSTGGTKVHHLLGVSCFAEHCVVSEHAVVPVPDGVPAEIAAIAGCAVITGVGAVLNAVGRCAGDGIVIFGAGGVGLSTVLGAVLAGADPIVVVDVVAERLEMAERLGATHTVDASREDAADALRAIRPGGMEWAIEAVGRPATLETALDVLRPGGTLVAVGLGAVGTTFDVPINLLVQREKRVVGSLYGSANPLVDLPRLFDLYLAGRLPLDALVGRRYPLDRINEAFADLTSGSVGRGVVLPWESQ</sequence>
<evidence type="ECO:0000256" key="1">
    <source>
        <dbReference type="ARBA" id="ARBA00001947"/>
    </source>
</evidence>
<dbReference type="Gene3D" id="3.40.50.720">
    <property type="entry name" value="NAD(P)-binding Rossmann-like Domain"/>
    <property type="match status" value="1"/>
</dbReference>
<accession>A0A8J3M4H8</accession>
<keyword evidence="4 6" id="KW-0862">Zinc</keyword>
<comment type="caution">
    <text evidence="8">The sequence shown here is derived from an EMBL/GenBank/DDBJ whole genome shotgun (WGS) entry which is preliminary data.</text>
</comment>
<evidence type="ECO:0000256" key="2">
    <source>
        <dbReference type="ARBA" id="ARBA00008072"/>
    </source>
</evidence>
<dbReference type="SMART" id="SM00829">
    <property type="entry name" value="PKS_ER"/>
    <property type="match status" value="1"/>
</dbReference>
<dbReference type="Pfam" id="PF00107">
    <property type="entry name" value="ADH_zinc_N"/>
    <property type="match status" value="1"/>
</dbReference>
<dbReference type="InterPro" id="IPR020843">
    <property type="entry name" value="ER"/>
</dbReference>
<dbReference type="PANTHER" id="PTHR43350">
    <property type="entry name" value="NAD-DEPENDENT ALCOHOL DEHYDROGENASE"/>
    <property type="match status" value="1"/>
</dbReference>
<feature type="domain" description="Enoyl reductase (ER)" evidence="7">
    <location>
        <begin position="13"/>
        <end position="365"/>
    </location>
</feature>
<name>A0A8J3M4H8_9ACTN</name>
<dbReference type="GO" id="GO:0008270">
    <property type="term" value="F:zinc ion binding"/>
    <property type="evidence" value="ECO:0007669"/>
    <property type="project" value="InterPro"/>
</dbReference>
<keyword evidence="3 6" id="KW-0479">Metal-binding</keyword>
<comment type="cofactor">
    <cofactor evidence="1 6">
        <name>Zn(2+)</name>
        <dbReference type="ChEBI" id="CHEBI:29105"/>
    </cofactor>
</comment>
<dbReference type="CDD" id="cd08279">
    <property type="entry name" value="Zn_ADH_class_III"/>
    <property type="match status" value="1"/>
</dbReference>
<dbReference type="SUPFAM" id="SSF51735">
    <property type="entry name" value="NAD(P)-binding Rossmann-fold domains"/>
    <property type="match status" value="1"/>
</dbReference>
<proteinExistence type="inferred from homology"/>
<evidence type="ECO:0000256" key="5">
    <source>
        <dbReference type="ARBA" id="ARBA00023002"/>
    </source>
</evidence>
<evidence type="ECO:0000256" key="3">
    <source>
        <dbReference type="ARBA" id="ARBA00022723"/>
    </source>
</evidence>
<dbReference type="InterPro" id="IPR013154">
    <property type="entry name" value="ADH-like_N"/>
</dbReference>
<keyword evidence="5" id="KW-0560">Oxidoreductase</keyword>
<dbReference type="SUPFAM" id="SSF50129">
    <property type="entry name" value="GroES-like"/>
    <property type="match status" value="1"/>
</dbReference>
<evidence type="ECO:0000256" key="6">
    <source>
        <dbReference type="RuleBase" id="RU361277"/>
    </source>
</evidence>
<keyword evidence="9" id="KW-1185">Reference proteome</keyword>
<dbReference type="Proteomes" id="UP000630097">
    <property type="component" value="Unassembled WGS sequence"/>
</dbReference>
<dbReference type="PROSITE" id="PS00059">
    <property type="entry name" value="ADH_ZINC"/>
    <property type="match status" value="1"/>
</dbReference>
<evidence type="ECO:0000256" key="4">
    <source>
        <dbReference type="ARBA" id="ARBA00022833"/>
    </source>
</evidence>
<dbReference type="AlphaFoldDB" id="A0A8J3M4H8"/>